<feature type="region of interest" description="Disordered" evidence="4">
    <location>
        <begin position="317"/>
        <end position="340"/>
    </location>
</feature>
<dbReference type="InterPro" id="IPR057746">
    <property type="entry name" value="CpnT-like_N"/>
</dbReference>
<evidence type="ECO:0000256" key="1">
    <source>
        <dbReference type="ARBA" id="ARBA00022722"/>
    </source>
</evidence>
<evidence type="ECO:0000256" key="3">
    <source>
        <dbReference type="SAM" id="Coils"/>
    </source>
</evidence>
<reference evidence="7" key="1">
    <citation type="submission" date="2019-04" db="EMBL/GenBank/DDBJ databases">
        <title>Draft genome sequence of Pseudonocardiaceae bacterium SL3-2-4.</title>
        <authorList>
            <person name="Ningsih F."/>
            <person name="Yokota A."/>
            <person name="Sakai Y."/>
            <person name="Nanatani K."/>
            <person name="Yabe S."/>
            <person name="Oetari A."/>
            <person name="Sjamsuridzal W."/>
        </authorList>
    </citation>
    <scope>NUCLEOTIDE SEQUENCE [LARGE SCALE GENOMIC DNA]</scope>
    <source>
        <strain evidence="7">SL3-2-4</strain>
    </source>
</reference>
<keyword evidence="2" id="KW-0378">Hydrolase</keyword>
<gene>
    <name evidence="6" type="ORF">GTS_46870</name>
</gene>
<dbReference type="Gene3D" id="3.10.450.30">
    <property type="entry name" value="Microbial ribonucleases"/>
    <property type="match status" value="1"/>
</dbReference>
<evidence type="ECO:0000256" key="2">
    <source>
        <dbReference type="ARBA" id="ARBA00022801"/>
    </source>
</evidence>
<sequence>MRPDDYHHVAQRFSNAQGETYVVMRGLLQVLRDNVGAAGCDDAAHRFNDSYQSAARQVVSAFATLHHLLGGIARGLDTSAGNHWQADAESTPGSAESPTWSPVVTNDAVNVPDVPTLVGPGESWIPAVLQRYWPSGDRDRLYALSRAFDSAKQSLEEMATDLHNHLKTLAANNCSEDLDALEEFWNRVGGQADSAILSALPRALDAISRALADYSEKIQQTHEQMLDAVKEVAVEVLGAAALAIVGELLTGGLASLFAGPGGELVLSRVTARLAAVAGQLLTALGGSIAIAGTAEAAAGLAMAISSTPDPNIEATEAARVADSTNEPPGGQRLRDLDPDTRQMVDETIQRAKDGKAIFQKHDGKIFDNYDRVTGTHPLPDEPAGYYREWTVARPGMKRGAHRIIIGGDPANPDVIYYWDHGVEYIRIYP</sequence>
<dbReference type="InterPro" id="IPR000026">
    <property type="entry name" value="N1-like"/>
</dbReference>
<protein>
    <recommendedName>
        <fullName evidence="5">Outer membrane channel protein CpnT-like N-terminal domain-containing protein</fullName>
    </recommendedName>
</protein>
<keyword evidence="3" id="KW-0175">Coiled coil</keyword>
<dbReference type="Pfam" id="PF00545">
    <property type="entry name" value="Ribonuclease"/>
    <property type="match status" value="1"/>
</dbReference>
<evidence type="ECO:0000259" key="5">
    <source>
        <dbReference type="Pfam" id="PF25547"/>
    </source>
</evidence>
<dbReference type="Pfam" id="PF25547">
    <property type="entry name" value="WXG100_2"/>
    <property type="match status" value="1"/>
</dbReference>
<organism evidence="6 7">
    <name type="scientific">Gandjariella thermophila</name>
    <dbReference type="NCBI Taxonomy" id="1931992"/>
    <lineage>
        <taxon>Bacteria</taxon>
        <taxon>Bacillati</taxon>
        <taxon>Actinomycetota</taxon>
        <taxon>Actinomycetes</taxon>
        <taxon>Pseudonocardiales</taxon>
        <taxon>Pseudonocardiaceae</taxon>
        <taxon>Gandjariella</taxon>
    </lineage>
</organism>
<evidence type="ECO:0000256" key="4">
    <source>
        <dbReference type="SAM" id="MobiDB-lite"/>
    </source>
</evidence>
<proteinExistence type="predicted"/>
<name>A0A4D4JBU0_9PSEU</name>
<evidence type="ECO:0000313" key="7">
    <source>
        <dbReference type="Proteomes" id="UP000298860"/>
    </source>
</evidence>
<dbReference type="AlphaFoldDB" id="A0A4D4JBU0"/>
<keyword evidence="7" id="KW-1185">Reference proteome</keyword>
<dbReference type="GO" id="GO:0003723">
    <property type="term" value="F:RNA binding"/>
    <property type="evidence" value="ECO:0007669"/>
    <property type="project" value="InterPro"/>
</dbReference>
<keyword evidence="1" id="KW-0540">Nuclease</keyword>
<evidence type="ECO:0000313" key="6">
    <source>
        <dbReference type="EMBL" id="GDY33054.1"/>
    </source>
</evidence>
<dbReference type="GO" id="GO:0004521">
    <property type="term" value="F:RNA endonuclease activity"/>
    <property type="evidence" value="ECO:0007669"/>
    <property type="project" value="InterPro"/>
</dbReference>
<dbReference type="Proteomes" id="UP000298860">
    <property type="component" value="Unassembled WGS sequence"/>
</dbReference>
<dbReference type="EMBL" id="BJFL01000033">
    <property type="protein sequence ID" value="GDY33054.1"/>
    <property type="molecule type" value="Genomic_DNA"/>
</dbReference>
<dbReference type="SUPFAM" id="SSF53933">
    <property type="entry name" value="Microbial ribonucleases"/>
    <property type="match status" value="1"/>
</dbReference>
<accession>A0A4D4JBU0</accession>
<dbReference type="GO" id="GO:0016787">
    <property type="term" value="F:hydrolase activity"/>
    <property type="evidence" value="ECO:0007669"/>
    <property type="project" value="UniProtKB-KW"/>
</dbReference>
<comment type="caution">
    <text evidence="6">The sequence shown here is derived from an EMBL/GenBank/DDBJ whole genome shotgun (WGS) entry which is preliminary data.</text>
</comment>
<feature type="domain" description="Outer membrane channel protein CpnT-like N-terminal" evidence="5">
    <location>
        <begin position="130"/>
        <end position="247"/>
    </location>
</feature>
<feature type="coiled-coil region" evidence="3">
    <location>
        <begin position="204"/>
        <end position="231"/>
    </location>
</feature>
<dbReference type="InterPro" id="IPR016191">
    <property type="entry name" value="Ribonuclease/ribotoxin"/>
</dbReference>